<keyword evidence="3" id="KW-1185">Reference proteome</keyword>
<organism evidence="2 3">
    <name type="scientific">Nocardioides ginsengisegetis</name>
    <dbReference type="NCBI Taxonomy" id="661491"/>
    <lineage>
        <taxon>Bacteria</taxon>
        <taxon>Bacillati</taxon>
        <taxon>Actinomycetota</taxon>
        <taxon>Actinomycetes</taxon>
        <taxon>Propionibacteriales</taxon>
        <taxon>Nocardioidaceae</taxon>
        <taxon>Nocardioides</taxon>
    </lineage>
</organism>
<evidence type="ECO:0000256" key="1">
    <source>
        <dbReference type="SAM" id="Phobius"/>
    </source>
</evidence>
<keyword evidence="1" id="KW-0472">Membrane</keyword>
<accession>A0A7W3IXC9</accession>
<sequence length="463" mass="46372">MSTPAPTNPGARSSRRVKVDVTTALAVGLPILTVLAVLLVQPGDVTLSRQAPTRTPLTSASVVCPSPVTGSPDALVSTDEKGASGELEVEVGKDSSRIQVAQGRATPAGSGDGPVVVNGHGDLAPGLFGSRLGGKQLAGVPCSITTADQWFTGVGAGAGHTSQLELVNPDAGPAVADITLYGRAGTIDVPRLRGVSVPGHSSLRLDLGKIVPRRDELTMHVVTSRGRLASSVLDTYAVIGGAPSSDWLAPQAAPATSALLLGTPGGAGKRTLVLTNPGEDETRVSLKIVSERSVFAPEGMKEIRLAPGSVKRVSLTEQVASAITKGGFGLQVESTSPVTATLRSFVGGDLSHATPGSAVTEDTAAVVPIGGKRLLLAGASGVGVVTVVATSASGEELSSTRAEVRPGAGTIVTLPPKATIVSIAPSQASVVAAVEASGNGTAVLPLTDLLRNGLIPGVRPGLP</sequence>
<dbReference type="InterPro" id="IPR043777">
    <property type="entry name" value="DUF5719"/>
</dbReference>
<dbReference type="EMBL" id="JACGXA010000001">
    <property type="protein sequence ID" value="MBA8802351.1"/>
    <property type="molecule type" value="Genomic_DNA"/>
</dbReference>
<dbReference type="RefSeq" id="WP_182536761.1">
    <property type="nucleotide sequence ID" value="NZ_JACGXA010000001.1"/>
</dbReference>
<feature type="transmembrane region" description="Helical" evidence="1">
    <location>
        <begin position="21"/>
        <end position="40"/>
    </location>
</feature>
<evidence type="ECO:0000313" key="2">
    <source>
        <dbReference type="EMBL" id="MBA8802351.1"/>
    </source>
</evidence>
<keyword evidence="1" id="KW-1133">Transmembrane helix</keyword>
<keyword evidence="1" id="KW-0812">Transmembrane</keyword>
<comment type="caution">
    <text evidence="2">The sequence shown here is derived from an EMBL/GenBank/DDBJ whole genome shotgun (WGS) entry which is preliminary data.</text>
</comment>
<dbReference type="AlphaFoldDB" id="A0A7W3IXC9"/>
<dbReference type="Pfam" id="PF18986">
    <property type="entry name" value="DUF5719"/>
    <property type="match status" value="1"/>
</dbReference>
<dbReference type="Proteomes" id="UP000580910">
    <property type="component" value="Unassembled WGS sequence"/>
</dbReference>
<reference evidence="2 3" key="1">
    <citation type="submission" date="2020-07" db="EMBL/GenBank/DDBJ databases">
        <title>Sequencing the genomes of 1000 actinobacteria strains.</title>
        <authorList>
            <person name="Klenk H.-P."/>
        </authorList>
    </citation>
    <scope>NUCLEOTIDE SEQUENCE [LARGE SCALE GENOMIC DNA]</scope>
    <source>
        <strain evidence="2 3">DSM 21349</strain>
    </source>
</reference>
<gene>
    <name evidence="2" type="ORF">FB382_000642</name>
</gene>
<name>A0A7W3IXC9_9ACTN</name>
<protein>
    <submittedName>
        <fullName evidence="2">Uncharacterized protein</fullName>
    </submittedName>
</protein>
<proteinExistence type="predicted"/>
<evidence type="ECO:0000313" key="3">
    <source>
        <dbReference type="Proteomes" id="UP000580910"/>
    </source>
</evidence>